<protein>
    <submittedName>
        <fullName evidence="1">Uncharacterized protein</fullName>
    </submittedName>
</protein>
<evidence type="ECO:0000313" key="2">
    <source>
        <dbReference type="Proteomes" id="UP000193144"/>
    </source>
</evidence>
<accession>A0A1Y2A460</accession>
<dbReference type="Proteomes" id="UP000193144">
    <property type="component" value="Unassembled WGS sequence"/>
</dbReference>
<organism evidence="1 2">
    <name type="scientific">Clohesyomyces aquaticus</name>
    <dbReference type="NCBI Taxonomy" id="1231657"/>
    <lineage>
        <taxon>Eukaryota</taxon>
        <taxon>Fungi</taxon>
        <taxon>Dikarya</taxon>
        <taxon>Ascomycota</taxon>
        <taxon>Pezizomycotina</taxon>
        <taxon>Dothideomycetes</taxon>
        <taxon>Pleosporomycetidae</taxon>
        <taxon>Pleosporales</taxon>
        <taxon>Lindgomycetaceae</taxon>
        <taxon>Clohesyomyces</taxon>
    </lineage>
</organism>
<proteinExistence type="predicted"/>
<name>A0A1Y2A460_9PLEO</name>
<sequence length="177" mass="19505">MTGHLWPGTFESFGSNAPSKNVPFPTTQANITAIEILALLSQSLKSPDLVFRLFSNGATRPIINKIINDVRELERPWPQNSSGIMVADMMRYSGYEVAGTPGRLAETKIDVGGFLTPCETGQLGQKVPREPVKFAHLAVDVKKMPEGEDALDLTLMVKYAVEHEEEEWGISLIMKSC</sequence>
<reference evidence="1 2" key="1">
    <citation type="submission" date="2016-07" db="EMBL/GenBank/DDBJ databases">
        <title>Pervasive Adenine N6-methylation of Active Genes in Fungi.</title>
        <authorList>
            <consortium name="DOE Joint Genome Institute"/>
            <person name="Mondo S.J."/>
            <person name="Dannebaum R.O."/>
            <person name="Kuo R.C."/>
            <person name="Labutti K."/>
            <person name="Haridas S."/>
            <person name="Kuo A."/>
            <person name="Salamov A."/>
            <person name="Ahrendt S.R."/>
            <person name="Lipzen A."/>
            <person name="Sullivan W."/>
            <person name="Andreopoulos W.B."/>
            <person name="Clum A."/>
            <person name="Lindquist E."/>
            <person name="Daum C."/>
            <person name="Ramamoorthy G.K."/>
            <person name="Gryganskyi A."/>
            <person name="Culley D."/>
            <person name="Magnuson J.K."/>
            <person name="James T.Y."/>
            <person name="O'Malley M.A."/>
            <person name="Stajich J.E."/>
            <person name="Spatafora J.W."/>
            <person name="Visel A."/>
            <person name="Grigoriev I.V."/>
        </authorList>
    </citation>
    <scope>NUCLEOTIDE SEQUENCE [LARGE SCALE GENOMIC DNA]</scope>
    <source>
        <strain evidence="1 2">CBS 115471</strain>
    </source>
</reference>
<dbReference type="OrthoDB" id="3799525at2759"/>
<dbReference type="EMBL" id="MCFA01000016">
    <property type="protein sequence ID" value="ORY16805.1"/>
    <property type="molecule type" value="Genomic_DNA"/>
</dbReference>
<gene>
    <name evidence="1" type="ORF">BCR34DRAFT_597501</name>
</gene>
<evidence type="ECO:0000313" key="1">
    <source>
        <dbReference type="EMBL" id="ORY16805.1"/>
    </source>
</evidence>
<dbReference type="AlphaFoldDB" id="A0A1Y2A460"/>
<comment type="caution">
    <text evidence="1">The sequence shown here is derived from an EMBL/GenBank/DDBJ whole genome shotgun (WGS) entry which is preliminary data.</text>
</comment>
<keyword evidence="2" id="KW-1185">Reference proteome</keyword>